<keyword evidence="3 4" id="KW-0443">Lipid metabolism</keyword>
<dbReference type="GO" id="GO:0016020">
    <property type="term" value="C:membrane"/>
    <property type="evidence" value="ECO:0007669"/>
    <property type="project" value="TreeGrafter"/>
</dbReference>
<accession>A0A9P0ANK8</accession>
<feature type="short sequence motif" description="GXGXXG" evidence="4">
    <location>
        <begin position="280"/>
        <end position="285"/>
    </location>
</feature>
<dbReference type="Proteomes" id="UP001152759">
    <property type="component" value="Chromosome 8"/>
</dbReference>
<reference evidence="6" key="1">
    <citation type="submission" date="2021-12" db="EMBL/GenBank/DDBJ databases">
        <authorList>
            <person name="King R."/>
        </authorList>
    </citation>
    <scope>NUCLEOTIDE SEQUENCE</scope>
</reference>
<gene>
    <name evidence="6" type="ORF">BEMITA_LOCUS12885</name>
</gene>
<feature type="active site" description="Nucleophile" evidence="4">
    <location>
        <position position="314"/>
    </location>
</feature>
<dbReference type="GO" id="GO:0047499">
    <property type="term" value="F:calcium-independent phospholipase A2 activity"/>
    <property type="evidence" value="ECO:0007669"/>
    <property type="project" value="TreeGrafter"/>
</dbReference>
<feature type="short sequence motif" description="DGA/G" evidence="4">
    <location>
        <begin position="458"/>
        <end position="460"/>
    </location>
</feature>
<evidence type="ECO:0000256" key="3">
    <source>
        <dbReference type="ARBA" id="ARBA00023098"/>
    </source>
</evidence>
<dbReference type="PANTHER" id="PTHR24185">
    <property type="entry name" value="CALCIUM-INDEPENDENT PHOSPHOLIPASE A2-GAMMA"/>
    <property type="match status" value="1"/>
</dbReference>
<dbReference type="AlphaFoldDB" id="A0A9P0ANK8"/>
<feature type="domain" description="PNPLA" evidence="5">
    <location>
        <begin position="276"/>
        <end position="471"/>
    </location>
</feature>
<feature type="active site" description="Proton acceptor" evidence="4">
    <location>
        <position position="458"/>
    </location>
</feature>
<dbReference type="GO" id="GO:0019369">
    <property type="term" value="P:arachidonate metabolic process"/>
    <property type="evidence" value="ECO:0007669"/>
    <property type="project" value="TreeGrafter"/>
</dbReference>
<keyword evidence="2 4" id="KW-0442">Lipid degradation</keyword>
<protein>
    <recommendedName>
        <fullName evidence="5">PNPLA domain-containing protein</fullName>
    </recommendedName>
</protein>
<dbReference type="KEGG" id="btab:109035472"/>
<keyword evidence="1 4" id="KW-0378">Hydrolase</keyword>
<feature type="short sequence motif" description="GXSXG" evidence="4">
    <location>
        <begin position="312"/>
        <end position="316"/>
    </location>
</feature>
<sequence length="613" mass="68304">MRPLTPRGVMSLSKGIRHYRKCMCQQTRHINAQKSVNDGALEATLSKLKMSPSHVKNKSLNDWKVIVTVKNLLMRLSNEKMLPLKNDWYLMLQKFPKLTGVTQIKFKGSDSLESAASLGNPALKSAQQSEITKTKAAVPAAVAPAEDVDKSRLPNVFHGLTQRLASSPSATTVPAWVTDSKTKLMKERTVMRTKHIITSISSAVTIQSRVKRLEDLIDHLREYPDAQIVAAESGAISLLLQLQRRMKDDVSQAILRESLALVGYSPPLPKKGIRILCIDGGGIRGLVVIEILKELERLSGQKVHKLFDYICGVSTGAIILSLMGPPTGKSLSEISDLYKEMSIQLFKQNSLRGMSNLVMTHGYYDSTFFEKLLKDYAGEFMLTQTNRDPNCPKLASISAVVNKKQLVPHIFRNYSLPHSKKSKYVGGNNYRIWEAVRASGAAPTVFAEFPLGEFLHQDGGIMVNNPTAVAIHEASLLWPDSEIQCVVSCGTGRLTPIKTLSDEVSGLASSSWRQKFYRILDSATDTEAVHTALEDTLPKSVYFRFNPFLSELLAMDEIRPEKIKQLLEETGMYLQRNEDKMRSASKALLEEKTMVQNILNFLKVQTKTLGIQK</sequence>
<dbReference type="PROSITE" id="PS51635">
    <property type="entry name" value="PNPLA"/>
    <property type="match status" value="1"/>
</dbReference>
<dbReference type="GO" id="GO:0016042">
    <property type="term" value="P:lipid catabolic process"/>
    <property type="evidence" value="ECO:0007669"/>
    <property type="project" value="UniProtKB-UniRule"/>
</dbReference>
<dbReference type="Gene3D" id="3.40.1090.10">
    <property type="entry name" value="Cytosolic phospholipase A2 catalytic domain"/>
    <property type="match status" value="1"/>
</dbReference>
<name>A0A9P0ANK8_BEMTA</name>
<dbReference type="InterPro" id="IPR045217">
    <property type="entry name" value="PNPLA8-like"/>
</dbReference>
<dbReference type="InterPro" id="IPR016035">
    <property type="entry name" value="Acyl_Trfase/lysoPLipase"/>
</dbReference>
<dbReference type="SUPFAM" id="SSF52151">
    <property type="entry name" value="FabD/lysophospholipase-like"/>
    <property type="match status" value="1"/>
</dbReference>
<dbReference type="EMBL" id="OU963869">
    <property type="protein sequence ID" value="CAH0394607.1"/>
    <property type="molecule type" value="Genomic_DNA"/>
</dbReference>
<proteinExistence type="predicted"/>
<evidence type="ECO:0000313" key="6">
    <source>
        <dbReference type="EMBL" id="CAH0394607.1"/>
    </source>
</evidence>
<organism evidence="6 7">
    <name type="scientific">Bemisia tabaci</name>
    <name type="common">Sweetpotato whitefly</name>
    <name type="synonym">Aleurodes tabaci</name>
    <dbReference type="NCBI Taxonomy" id="7038"/>
    <lineage>
        <taxon>Eukaryota</taxon>
        <taxon>Metazoa</taxon>
        <taxon>Ecdysozoa</taxon>
        <taxon>Arthropoda</taxon>
        <taxon>Hexapoda</taxon>
        <taxon>Insecta</taxon>
        <taxon>Pterygota</taxon>
        <taxon>Neoptera</taxon>
        <taxon>Paraneoptera</taxon>
        <taxon>Hemiptera</taxon>
        <taxon>Sternorrhyncha</taxon>
        <taxon>Aleyrodoidea</taxon>
        <taxon>Aleyrodidae</taxon>
        <taxon>Aleyrodinae</taxon>
        <taxon>Bemisia</taxon>
    </lineage>
</organism>
<dbReference type="PANTHER" id="PTHR24185:SF1">
    <property type="entry name" value="CALCIUM-INDEPENDENT PHOSPHOLIPASE A2-GAMMA"/>
    <property type="match status" value="1"/>
</dbReference>
<evidence type="ECO:0000256" key="2">
    <source>
        <dbReference type="ARBA" id="ARBA00022963"/>
    </source>
</evidence>
<evidence type="ECO:0000259" key="5">
    <source>
        <dbReference type="PROSITE" id="PS51635"/>
    </source>
</evidence>
<keyword evidence="7" id="KW-1185">Reference proteome</keyword>
<evidence type="ECO:0000256" key="4">
    <source>
        <dbReference type="PROSITE-ProRule" id="PRU01161"/>
    </source>
</evidence>
<evidence type="ECO:0000313" key="7">
    <source>
        <dbReference type="Proteomes" id="UP001152759"/>
    </source>
</evidence>
<dbReference type="CDD" id="cd07211">
    <property type="entry name" value="Pat_PNPLA8"/>
    <property type="match status" value="1"/>
</dbReference>
<evidence type="ECO:0000256" key="1">
    <source>
        <dbReference type="ARBA" id="ARBA00022801"/>
    </source>
</evidence>
<dbReference type="InterPro" id="IPR002641">
    <property type="entry name" value="PNPLA_dom"/>
</dbReference>
<dbReference type="Pfam" id="PF01734">
    <property type="entry name" value="Patatin"/>
    <property type="match status" value="1"/>
</dbReference>